<organism evidence="1 2">
    <name type="scientific">Niastella koreensis</name>
    <dbReference type="NCBI Taxonomy" id="354356"/>
    <lineage>
        <taxon>Bacteria</taxon>
        <taxon>Pseudomonadati</taxon>
        <taxon>Bacteroidota</taxon>
        <taxon>Chitinophagia</taxon>
        <taxon>Chitinophagales</taxon>
        <taxon>Chitinophagaceae</taxon>
        <taxon>Niastella</taxon>
    </lineage>
</organism>
<keyword evidence="2" id="KW-1185">Reference proteome</keyword>
<reference evidence="1 2" key="1">
    <citation type="submission" date="2016-04" db="EMBL/GenBank/DDBJ databases">
        <authorList>
            <person name="Chen L."/>
            <person name="Zhuang W."/>
            <person name="Wang G."/>
        </authorList>
    </citation>
    <scope>NUCLEOTIDE SEQUENCE [LARGE SCALE GENOMIC DNA]</scope>
    <source>
        <strain evidence="2">GR20</strain>
    </source>
</reference>
<gene>
    <name evidence="1" type="ORF">A4D02_22220</name>
</gene>
<evidence type="ECO:0000313" key="1">
    <source>
        <dbReference type="EMBL" id="OQP53119.1"/>
    </source>
</evidence>
<comment type="caution">
    <text evidence="1">The sequence shown here is derived from an EMBL/GenBank/DDBJ whole genome shotgun (WGS) entry which is preliminary data.</text>
</comment>
<protein>
    <recommendedName>
        <fullName evidence="3">Transmembrane protein</fullName>
    </recommendedName>
</protein>
<dbReference type="Proteomes" id="UP000192277">
    <property type="component" value="Unassembled WGS sequence"/>
</dbReference>
<sequence length="137" mass="14997">MNKLILPIILGIFVLFFSGKSIPKNNCGPTVNITYDNDLNNQQITKLTVTNSAGQTTTYTNPSFPITYYGSGGLLTVVVFLSGRDNFCIWSWVQDGSECNVVNYHNSPGGSLQFITTCNEYLVAIVGLDPQEYGICP</sequence>
<dbReference type="RefSeq" id="WP_014218348.1">
    <property type="nucleotide sequence ID" value="NZ_LWBO01000003.1"/>
</dbReference>
<dbReference type="EMBL" id="LWBO01000003">
    <property type="protein sequence ID" value="OQP53119.1"/>
    <property type="molecule type" value="Genomic_DNA"/>
</dbReference>
<name>A0ABX3P2D0_9BACT</name>
<proteinExistence type="predicted"/>
<accession>A0ABX3P2D0</accession>
<evidence type="ECO:0000313" key="2">
    <source>
        <dbReference type="Proteomes" id="UP000192277"/>
    </source>
</evidence>
<evidence type="ECO:0008006" key="3">
    <source>
        <dbReference type="Google" id="ProtNLM"/>
    </source>
</evidence>